<keyword evidence="1" id="KW-0812">Transmembrane</keyword>
<organism evidence="2 3">
    <name type="scientific">Trichinella nelsoni</name>
    <dbReference type="NCBI Taxonomy" id="6336"/>
    <lineage>
        <taxon>Eukaryota</taxon>
        <taxon>Metazoa</taxon>
        <taxon>Ecdysozoa</taxon>
        <taxon>Nematoda</taxon>
        <taxon>Enoplea</taxon>
        <taxon>Dorylaimia</taxon>
        <taxon>Trichinellida</taxon>
        <taxon>Trichinellidae</taxon>
        <taxon>Trichinella</taxon>
    </lineage>
</organism>
<gene>
    <name evidence="2" type="ORF">T07_13430</name>
</gene>
<reference evidence="2 3" key="1">
    <citation type="submission" date="2015-01" db="EMBL/GenBank/DDBJ databases">
        <title>Evolution of Trichinella species and genotypes.</title>
        <authorList>
            <person name="Korhonen P.K."/>
            <person name="Edoardo P."/>
            <person name="Giuseppe L.R."/>
            <person name="Gasser R.B."/>
        </authorList>
    </citation>
    <scope>NUCLEOTIDE SEQUENCE [LARGE SCALE GENOMIC DNA]</scope>
    <source>
        <strain evidence="2">ISS37</strain>
    </source>
</reference>
<proteinExistence type="predicted"/>
<dbReference type="OrthoDB" id="10501227at2759"/>
<keyword evidence="3" id="KW-1185">Reference proteome</keyword>
<dbReference type="EMBL" id="JYDL01000247">
    <property type="protein sequence ID" value="KRX12915.1"/>
    <property type="molecule type" value="Genomic_DNA"/>
</dbReference>
<evidence type="ECO:0000313" key="2">
    <source>
        <dbReference type="EMBL" id="KRX12915.1"/>
    </source>
</evidence>
<dbReference type="AlphaFoldDB" id="A0A0V0REG9"/>
<evidence type="ECO:0000256" key="1">
    <source>
        <dbReference type="SAM" id="Phobius"/>
    </source>
</evidence>
<comment type="caution">
    <text evidence="2">The sequence shown here is derived from an EMBL/GenBank/DDBJ whole genome shotgun (WGS) entry which is preliminary data.</text>
</comment>
<feature type="transmembrane region" description="Helical" evidence="1">
    <location>
        <begin position="27"/>
        <end position="48"/>
    </location>
</feature>
<dbReference type="Proteomes" id="UP000054630">
    <property type="component" value="Unassembled WGS sequence"/>
</dbReference>
<name>A0A0V0REG9_9BILA</name>
<keyword evidence="1" id="KW-0472">Membrane</keyword>
<protein>
    <submittedName>
        <fullName evidence="2">Uncharacterized protein</fullName>
    </submittedName>
</protein>
<sequence>MYWKLVGHEKLQFSKVVRSPEKFGNHYFNYLCFIVIQLTFLITVLNIVKNVKNGQLENHEH</sequence>
<keyword evidence="1" id="KW-1133">Transmembrane helix</keyword>
<accession>A0A0V0REG9</accession>
<evidence type="ECO:0000313" key="3">
    <source>
        <dbReference type="Proteomes" id="UP000054630"/>
    </source>
</evidence>